<sequence>MEKKQKFNPILSFQTDESVCEFIQKVMIKRMEFNRSNIVREIFMIGLEEFKKRHPEIDKK</sequence>
<keyword evidence="2" id="KW-1185">Reference proteome</keyword>
<dbReference type="KEGG" id="vg:40075862"/>
<evidence type="ECO:0000313" key="1">
    <source>
        <dbReference type="EMBL" id="AQY55074.1"/>
    </source>
</evidence>
<reference evidence="1" key="1">
    <citation type="submission" date="2017-10" db="EMBL/GenBank/DDBJ databases">
        <title>Sequence, genome organization and annotation of the thermophilic 47,7-kb bacterophage TO-84 that infects Geobacillus stearothermophilus.</title>
        <authorList>
            <person name="Skowron P.M."/>
            <person name="Kropinski A."/>
            <person name="Los M."/>
        </authorList>
    </citation>
    <scope>NUCLEOTIDE SEQUENCE [LARGE SCALE GENOMIC DNA]</scope>
</reference>
<evidence type="ECO:0000313" key="2">
    <source>
        <dbReference type="Proteomes" id="UP000225660"/>
    </source>
</evidence>
<dbReference type="RefSeq" id="YP_009600100.1">
    <property type="nucleotide sequence ID" value="NC_041918.2"/>
</dbReference>
<dbReference type="EMBL" id="KY565347">
    <property type="protein sequence ID" value="AQY55074.1"/>
    <property type="molecule type" value="Genomic_DNA"/>
</dbReference>
<dbReference type="Proteomes" id="UP000225660">
    <property type="component" value="Segment"/>
</dbReference>
<name>A0A1U9WQL4_9CAUD</name>
<accession>A0A1U9WQL4</accession>
<dbReference type="GeneID" id="40075862"/>
<proteinExistence type="predicted"/>
<protein>
    <submittedName>
        <fullName evidence="1">Uncharacterized protein</fullName>
    </submittedName>
</protein>
<organism evidence="1 2">
    <name type="scientific">Geobacillus phage TP-84</name>
    <dbReference type="NCBI Taxonomy" id="1965361"/>
    <lineage>
        <taxon>Viruses</taxon>
        <taxon>Duplodnaviria</taxon>
        <taxon>Heunggongvirae</taxon>
        <taxon>Uroviricota</taxon>
        <taxon>Caudoviricetes</taxon>
        <taxon>Saundersvirus</taxon>
        <taxon>Saundersvirus Tp84</taxon>
    </lineage>
</organism>